<evidence type="ECO:0000313" key="2">
    <source>
        <dbReference type="Proteomes" id="UP001153331"/>
    </source>
</evidence>
<evidence type="ECO:0000313" key="1">
    <source>
        <dbReference type="EMBL" id="KAJ8115491.1"/>
    </source>
</evidence>
<sequence length="131" mass="14762">MADKLLAARGAGQVGQKWPANFVRRTDSLKTQFNRAYDRQRALCEDPVLIRSWFKLVEQTKAKYGICDEDVYNFNKAGFMMGKIMSQLVVTGLERRGRPKAVQPGNREWVTVIQGINAAGWAIPPFIIFAG</sequence>
<accession>A0ACC2IJY1</accession>
<name>A0ACC2IJY1_9PLEO</name>
<dbReference type="Proteomes" id="UP001153331">
    <property type="component" value="Unassembled WGS sequence"/>
</dbReference>
<dbReference type="EMBL" id="JAPHNI010000137">
    <property type="protein sequence ID" value="KAJ8115491.1"/>
    <property type="molecule type" value="Genomic_DNA"/>
</dbReference>
<proteinExistence type="predicted"/>
<keyword evidence="2" id="KW-1185">Reference proteome</keyword>
<comment type="caution">
    <text evidence="1">The sequence shown here is derived from an EMBL/GenBank/DDBJ whole genome shotgun (WGS) entry which is preliminary data.</text>
</comment>
<organism evidence="1 2">
    <name type="scientific">Boeremia exigua</name>
    <dbReference type="NCBI Taxonomy" id="749465"/>
    <lineage>
        <taxon>Eukaryota</taxon>
        <taxon>Fungi</taxon>
        <taxon>Dikarya</taxon>
        <taxon>Ascomycota</taxon>
        <taxon>Pezizomycotina</taxon>
        <taxon>Dothideomycetes</taxon>
        <taxon>Pleosporomycetidae</taxon>
        <taxon>Pleosporales</taxon>
        <taxon>Pleosporineae</taxon>
        <taxon>Didymellaceae</taxon>
        <taxon>Boeremia</taxon>
    </lineage>
</organism>
<reference evidence="1" key="1">
    <citation type="submission" date="2022-11" db="EMBL/GenBank/DDBJ databases">
        <title>Genome Sequence of Boeremia exigua.</title>
        <authorList>
            <person name="Buettner E."/>
        </authorList>
    </citation>
    <scope>NUCLEOTIDE SEQUENCE</scope>
    <source>
        <strain evidence="1">CU02</strain>
    </source>
</reference>
<gene>
    <name evidence="1" type="ORF">OPT61_g2876</name>
</gene>
<protein>
    <submittedName>
        <fullName evidence="1">Uncharacterized protein</fullName>
    </submittedName>
</protein>